<dbReference type="Pfam" id="PF04087">
    <property type="entry name" value="DUF389"/>
    <property type="match status" value="1"/>
</dbReference>
<feature type="transmembrane region" description="Helical" evidence="2">
    <location>
        <begin position="1140"/>
        <end position="1160"/>
    </location>
</feature>
<name>A0A1Q9DNF7_SYMMI</name>
<feature type="transmembrane region" description="Helical" evidence="2">
    <location>
        <begin position="1590"/>
        <end position="1608"/>
    </location>
</feature>
<keyword evidence="2" id="KW-0472">Membrane</keyword>
<feature type="transmembrane region" description="Helical" evidence="2">
    <location>
        <begin position="1104"/>
        <end position="1125"/>
    </location>
</feature>
<dbReference type="EMBL" id="LSRX01000457">
    <property type="protein sequence ID" value="OLP96707.1"/>
    <property type="molecule type" value="Genomic_DNA"/>
</dbReference>
<evidence type="ECO:0000256" key="1">
    <source>
        <dbReference type="SAM" id="MobiDB-lite"/>
    </source>
</evidence>
<dbReference type="OrthoDB" id="435918at2759"/>
<evidence type="ECO:0000256" key="2">
    <source>
        <dbReference type="SAM" id="Phobius"/>
    </source>
</evidence>
<evidence type="ECO:0000313" key="5">
    <source>
        <dbReference type="Proteomes" id="UP000186817"/>
    </source>
</evidence>
<dbReference type="Proteomes" id="UP000186817">
    <property type="component" value="Unassembled WGS sequence"/>
</dbReference>
<reference evidence="4 5" key="1">
    <citation type="submission" date="2016-02" db="EMBL/GenBank/DDBJ databases">
        <title>Genome analysis of coral dinoflagellate symbionts highlights evolutionary adaptations to a symbiotic lifestyle.</title>
        <authorList>
            <person name="Aranda M."/>
            <person name="Li Y."/>
            <person name="Liew Y.J."/>
            <person name="Baumgarten S."/>
            <person name="Simakov O."/>
            <person name="Wilson M."/>
            <person name="Piel J."/>
            <person name="Ashoor H."/>
            <person name="Bougouffa S."/>
            <person name="Bajic V.B."/>
            <person name="Ryu T."/>
            <person name="Ravasi T."/>
            <person name="Bayer T."/>
            <person name="Micklem G."/>
            <person name="Kim H."/>
            <person name="Bhak J."/>
            <person name="Lajeunesse T.C."/>
            <person name="Voolstra C.R."/>
        </authorList>
    </citation>
    <scope>NUCLEOTIDE SEQUENCE [LARGE SCALE GENOMIC DNA]</scope>
    <source>
        <strain evidence="4 5">CCMP2467</strain>
    </source>
</reference>
<organism evidence="4 5">
    <name type="scientific">Symbiodinium microadriaticum</name>
    <name type="common">Dinoflagellate</name>
    <name type="synonym">Zooxanthella microadriatica</name>
    <dbReference type="NCBI Taxonomy" id="2951"/>
    <lineage>
        <taxon>Eukaryota</taxon>
        <taxon>Sar</taxon>
        <taxon>Alveolata</taxon>
        <taxon>Dinophyceae</taxon>
        <taxon>Suessiales</taxon>
        <taxon>Symbiodiniaceae</taxon>
        <taxon>Symbiodinium</taxon>
    </lineage>
</organism>
<feature type="domain" description="Ubiquitin-like" evidence="3">
    <location>
        <begin position="18"/>
        <end position="89"/>
    </location>
</feature>
<keyword evidence="5" id="KW-1185">Reference proteome</keyword>
<dbReference type="Pfam" id="PF05183">
    <property type="entry name" value="RdRP"/>
    <property type="match status" value="1"/>
</dbReference>
<feature type="region of interest" description="Disordered" evidence="1">
    <location>
        <begin position="1743"/>
        <end position="1767"/>
    </location>
</feature>
<evidence type="ECO:0000259" key="3">
    <source>
        <dbReference type="PROSITE" id="PS50053"/>
    </source>
</evidence>
<evidence type="ECO:0000313" key="4">
    <source>
        <dbReference type="EMBL" id="OLP96707.1"/>
    </source>
</evidence>
<sequence length="1767" mass="189566">MGAASLSATATPEDKLSISVDVCLMRGKRASLEVEVDASVESLKQRAQWALATGKGRLLNSAGDVLDGMATVKQAMLQSGDVLTLHIKQVQLVATKRSDMFSAFAAILGDGSVVTWGHARFGGDSSAAQEQLKDVRQIQASSRTFAAILGDRSVVTWGDPESGGESSAVQEQLRDVQQIQASDGAFAAIRGDGSVVTWGDPHNGGDSRAVQEQLEDVLQIQASPHAFAAIIGDGSVVAWGDPDWGGDSSTVQEQLVDVQQIQASGAGAFAAILRDGSVVSWNDPGCGGDSRAVEDQLRDVLQIRGSHRAFAAIRGDGSVVTWGDHEAGGDSSTVQEQLQDVQQIHSLFGTFAAILRDGTVVTWGDPAAQVNGSVIQEQLQHVQIQASSRAFAAILRDGSVVTWGDPEGGGDSSAVQEQLKDVRQIQASDGGAFAAIRGDGSVVTWGYPKAGGDSRAVQEQLKDVQQIQASFRAFAAVLGDGSVVTWGNPYHGGIHKPVLAIVLQKFGFEAAAQGFPVQVAEGGTEDEPRILVWASSRAQLSSYFSHRTQKEQGIVLVDERPAKSRKLGDQVVLLSCCRLTGAEDHQQFAAFWPFTTSLFAMSCLLVKLCGIPEGQLTRLCQALSETCAGIIDHLDVSPCNRVSIPVQPCARANGSGACPTTKVQTISMKVRAQHLTNLIKVAKQYGVGEDFGSIDVLEVLNQNDYPDMQRTLENLQYAVQGSALTVDSSWILAFASLTTPGVFAGKSNEVPLEGEELEAKKAALLEKPGWGKRLVELLTACVLQTHGLQAAKKKDELPAHASMFVPLSFTDSEAGTPQKPKPPSKKAKLAEAKMEMEDLLQNPPPTSGGKAAKRKAEAWLDRLEAVQATIAEIGEAGPKVQEIWTAEVKTGLKKQRRAAKTLLENFVQRTVAQVLVLEMTTNAKLCGYSVFQVQDQAGGQVMASMKAAFTLKLQSPVLEYAANYSLLHFQFDRFLLRDVMTKGLLAQEDDMSSAAHHAFDGRHWSPGHWKRHHRLLVDVVEQLGVRCTTAPPPMPQPEPFASSCWRGCCQRWKEFNSTTLDRMSTLEIHSVIVANSYLSFNHLACITIASGMAAIGLITDSSVFVLAAFFVSPLMQMVLATVWGLTVQDLALAWRGVRNMFIGAMICLALGAIFGLILGVSCGEKDLISPIGDFRGSTSFISINTLQITSRGPPAGNVLMSAIVAALSGMAVALGQGSGISSALIGVCISTSLLPPLVNAGMMWTLQTSFPKLHNKGGYFLSERFPLALDTPPHARGLVSNMSFRATAYALQQPQDEAGVTAISAALLIQVTDCPKVYPVVDYLAQCRDLCKELEAEVCKLQTHGAARKFLREDVAPAGQTDSARLASDPYDRLHKDHCYTKFNGQSYTGEVAVWRYPAHSVTEAQLMVADRPLQGMLLHDNTIVLSCRGYVKEDMAGGDLDGDDVFFSFWLKLIQAAGAVDRAQDVAAAVPVQELEKEVLGGLEQPKTPFRADDSAARSSGAEFECVFKECVHEICVVSALGIRGVELMDYTCCLSTMPIRGIAAILSERCVSRAVGEGTLESRLIPPLAEVILSLSARVWARIGEFSVYLYLSNIVCIVAFSWAAFKFKHIGGRTLRPMARATDLQEEADPAQIAPRVLRTFSRDMSARGAGSQTQLHLAGSPSRLLGATAEIEAKAMAMVNAPFQPGADPGIMRAAAEEALRGGKLVLSDSDRVVNLLAALRHGGWPDWADPGQAKVGCAELPAESDEKHRHEPRSCCDKSQGP</sequence>
<dbReference type="GO" id="GO:0003968">
    <property type="term" value="F:RNA-directed RNA polymerase activity"/>
    <property type="evidence" value="ECO:0007669"/>
    <property type="project" value="InterPro"/>
</dbReference>
<dbReference type="InterPro" id="IPR000626">
    <property type="entry name" value="Ubiquitin-like_dom"/>
</dbReference>
<dbReference type="PANTHER" id="PTHR20992:SF9">
    <property type="entry name" value="AT15442P-RELATED"/>
    <property type="match status" value="1"/>
</dbReference>
<dbReference type="Gene3D" id="2.130.10.30">
    <property type="entry name" value="Regulator of chromosome condensation 1/beta-lactamase-inhibitor protein II"/>
    <property type="match status" value="3"/>
</dbReference>
<feature type="transmembrane region" description="Helical" evidence="2">
    <location>
        <begin position="1198"/>
        <end position="1217"/>
    </location>
</feature>
<comment type="caution">
    <text evidence="4">The sequence shown here is derived from an EMBL/GenBank/DDBJ whole genome shotgun (WGS) entry which is preliminary data.</text>
</comment>
<dbReference type="SUPFAM" id="SSF50985">
    <property type="entry name" value="RCC1/BLIP-II"/>
    <property type="match status" value="2"/>
</dbReference>
<dbReference type="PROSITE" id="PS50053">
    <property type="entry name" value="UBIQUITIN_2"/>
    <property type="match status" value="1"/>
</dbReference>
<feature type="transmembrane region" description="Helical" evidence="2">
    <location>
        <begin position="1223"/>
        <end position="1246"/>
    </location>
</feature>
<gene>
    <name evidence="4" type="ORF">AK812_SmicGene20998</name>
</gene>
<feature type="transmembrane region" description="Helical" evidence="2">
    <location>
        <begin position="1077"/>
        <end position="1097"/>
    </location>
</feature>
<keyword evidence="2" id="KW-0812">Transmembrane</keyword>
<feature type="compositionally biased region" description="Basic and acidic residues" evidence="1">
    <location>
        <begin position="1749"/>
        <end position="1761"/>
    </location>
</feature>
<protein>
    <recommendedName>
        <fullName evidence="3">Ubiquitin-like domain-containing protein</fullName>
    </recommendedName>
</protein>
<dbReference type="InterPro" id="IPR057596">
    <property type="entry name" value="RDRP_core"/>
</dbReference>
<dbReference type="InterPro" id="IPR005240">
    <property type="entry name" value="DUF389"/>
</dbReference>
<keyword evidence="2" id="KW-1133">Transmembrane helix</keyword>
<accession>A0A1Q9DNF7</accession>
<dbReference type="InterPro" id="IPR009091">
    <property type="entry name" value="RCC1/BLIP-II"/>
</dbReference>
<proteinExistence type="predicted"/>
<dbReference type="PANTHER" id="PTHR20992">
    <property type="entry name" value="AT15442P-RELATED"/>
    <property type="match status" value="1"/>
</dbReference>